<dbReference type="Proteomes" id="UP000295142">
    <property type="component" value="Unassembled WGS sequence"/>
</dbReference>
<accession>A0A4R2KDG2</accession>
<dbReference type="Gene3D" id="3.50.50.60">
    <property type="entry name" value="FAD/NAD(P)-binding domain"/>
    <property type="match status" value="2"/>
</dbReference>
<evidence type="ECO:0000259" key="1">
    <source>
        <dbReference type="Pfam" id="PF07992"/>
    </source>
</evidence>
<evidence type="ECO:0000259" key="2">
    <source>
        <dbReference type="Pfam" id="PF21706"/>
    </source>
</evidence>
<dbReference type="PANTHER" id="PTHR43755">
    <property type="match status" value="1"/>
</dbReference>
<dbReference type="InterPro" id="IPR006311">
    <property type="entry name" value="TAT_signal"/>
</dbReference>
<dbReference type="PROSITE" id="PS51318">
    <property type="entry name" value="TAT"/>
    <property type="match status" value="1"/>
</dbReference>
<evidence type="ECO:0000313" key="4">
    <source>
        <dbReference type="Proteomes" id="UP000295142"/>
    </source>
</evidence>
<dbReference type="PANTHER" id="PTHR43755:SF1">
    <property type="entry name" value="FAD-DEPENDENT PYRIDINE NUCLEOTIDE-DISULPHIDE OXIDOREDUCTASE"/>
    <property type="match status" value="1"/>
</dbReference>
<gene>
    <name evidence="3" type="ORF">EV655_106113</name>
</gene>
<feature type="domain" description="FAD/NAD(P)-binding" evidence="1">
    <location>
        <begin position="35"/>
        <end position="147"/>
    </location>
</feature>
<dbReference type="PRINTS" id="PR00368">
    <property type="entry name" value="FADPNR"/>
</dbReference>
<evidence type="ECO:0000313" key="3">
    <source>
        <dbReference type="EMBL" id="TCO71621.1"/>
    </source>
</evidence>
<protein>
    <submittedName>
        <fullName evidence="3">Pyridine nucleotide-disulfide oxidoreductase</fullName>
    </submittedName>
</protein>
<dbReference type="InterPro" id="IPR052541">
    <property type="entry name" value="SQRD"/>
</dbReference>
<dbReference type="PRINTS" id="PR00469">
    <property type="entry name" value="PNDRDTASEII"/>
</dbReference>
<dbReference type="InterPro" id="IPR049386">
    <property type="entry name" value="FCSD_central"/>
</dbReference>
<dbReference type="AlphaFoldDB" id="A0A4R2KDG2"/>
<dbReference type="InterPro" id="IPR036188">
    <property type="entry name" value="FAD/NAD-bd_sf"/>
</dbReference>
<dbReference type="Pfam" id="PF07992">
    <property type="entry name" value="Pyr_redox_2"/>
    <property type="match status" value="1"/>
</dbReference>
<name>A0A4R2KDG2_9RHOB</name>
<comment type="caution">
    <text evidence="3">The sequence shown here is derived from an EMBL/GenBank/DDBJ whole genome shotgun (WGS) entry which is preliminary data.</text>
</comment>
<sequence>MQSPSRRHFTLGLAAVSALAGAGGLAATLRPGLRAIVIGGGPAGAAAALSLRAANPAASVLLVERDPGRLSRAQEGIEGAAFTRPRARADLDALRQAGVGVVLDDVVGIDWASARLSLFSGRTLAFDRLLLAPGTSPRDEAIPGLDAVARHAWPAAWGSAREARRLAGQLAALPERGHVVLRLPAEISHPHAALTRAVDLARHLAAARPAARLTVLDGSATDDLASAFVRAVPNGVAAGVQWRTAADGGIVRAVDARRGLIETDAGGLRADVVNFVPALTAGAIASTAGLVDHSGWCPCDTAGRSSLRRDVLVLGDARKSALRTLAGALRSAEVATKGGLVG</sequence>
<dbReference type="GO" id="GO:0016491">
    <property type="term" value="F:oxidoreductase activity"/>
    <property type="evidence" value="ECO:0007669"/>
    <property type="project" value="InterPro"/>
</dbReference>
<organism evidence="3 4">
    <name type="scientific">Rhodovulum euryhalinum</name>
    <dbReference type="NCBI Taxonomy" id="35805"/>
    <lineage>
        <taxon>Bacteria</taxon>
        <taxon>Pseudomonadati</taxon>
        <taxon>Pseudomonadota</taxon>
        <taxon>Alphaproteobacteria</taxon>
        <taxon>Rhodobacterales</taxon>
        <taxon>Paracoccaceae</taxon>
        <taxon>Rhodovulum</taxon>
    </lineage>
</organism>
<feature type="domain" description="Sulfide dehydrogenase [flavocytochrome c] flavoprotein chain central" evidence="2">
    <location>
        <begin position="166"/>
        <end position="277"/>
    </location>
</feature>
<proteinExistence type="predicted"/>
<keyword evidence="4" id="KW-1185">Reference proteome</keyword>
<dbReference type="EMBL" id="SLWW01000006">
    <property type="protein sequence ID" value="TCO71621.1"/>
    <property type="molecule type" value="Genomic_DNA"/>
</dbReference>
<dbReference type="SUPFAM" id="SSF51905">
    <property type="entry name" value="FAD/NAD(P)-binding domain"/>
    <property type="match status" value="2"/>
</dbReference>
<dbReference type="Pfam" id="PF21706">
    <property type="entry name" value="FCSD_central"/>
    <property type="match status" value="1"/>
</dbReference>
<dbReference type="InterPro" id="IPR023753">
    <property type="entry name" value="FAD/NAD-binding_dom"/>
</dbReference>
<reference evidence="3 4" key="1">
    <citation type="submission" date="2019-03" db="EMBL/GenBank/DDBJ databases">
        <title>Genomic Encyclopedia of Type Strains, Phase IV (KMG-IV): sequencing the most valuable type-strain genomes for metagenomic binning, comparative biology and taxonomic classification.</title>
        <authorList>
            <person name="Goeker M."/>
        </authorList>
    </citation>
    <scope>NUCLEOTIDE SEQUENCE [LARGE SCALE GENOMIC DNA]</scope>
    <source>
        <strain evidence="3 4">DSM 4868</strain>
    </source>
</reference>